<feature type="compositionally biased region" description="Low complexity" evidence="2">
    <location>
        <begin position="738"/>
        <end position="763"/>
    </location>
</feature>
<feature type="compositionally biased region" description="Low complexity" evidence="2">
    <location>
        <begin position="701"/>
        <end position="716"/>
    </location>
</feature>
<proteinExistence type="predicted"/>
<evidence type="ECO:0000313" key="5">
    <source>
        <dbReference type="Proteomes" id="UP000308267"/>
    </source>
</evidence>
<feature type="compositionally biased region" description="Polar residues" evidence="2">
    <location>
        <begin position="989"/>
        <end position="1018"/>
    </location>
</feature>
<dbReference type="STRING" id="147828.A0A4S2MK26"/>
<dbReference type="InterPro" id="IPR036388">
    <property type="entry name" value="WH-like_DNA-bd_sf"/>
</dbReference>
<dbReference type="PROSITE" id="PS51526">
    <property type="entry name" value="RFX_DBD"/>
    <property type="match status" value="1"/>
</dbReference>
<dbReference type="SUPFAM" id="SSF46785">
    <property type="entry name" value="Winged helix' DNA-binding domain"/>
    <property type="match status" value="1"/>
</dbReference>
<name>A0A4S2MK26_OPIFE</name>
<feature type="region of interest" description="Disordered" evidence="2">
    <location>
        <begin position="360"/>
        <end position="469"/>
    </location>
</feature>
<dbReference type="InterPro" id="IPR036390">
    <property type="entry name" value="WH_DNA-bd_sf"/>
</dbReference>
<comment type="caution">
    <text evidence="4">The sequence shown here is derived from an EMBL/GenBank/DDBJ whole genome shotgun (WGS) entry which is preliminary data.</text>
</comment>
<feature type="compositionally biased region" description="Polar residues" evidence="2">
    <location>
        <begin position="648"/>
        <end position="667"/>
    </location>
</feature>
<evidence type="ECO:0000259" key="3">
    <source>
        <dbReference type="PROSITE" id="PS51526"/>
    </source>
</evidence>
<feature type="compositionally biased region" description="Polar residues" evidence="2">
    <location>
        <begin position="386"/>
        <end position="396"/>
    </location>
</feature>
<feature type="compositionally biased region" description="Low complexity" evidence="2">
    <location>
        <begin position="225"/>
        <end position="236"/>
    </location>
</feature>
<dbReference type="GO" id="GO:0000981">
    <property type="term" value="F:DNA-binding transcription factor activity, RNA polymerase II-specific"/>
    <property type="evidence" value="ECO:0007669"/>
    <property type="project" value="TreeGrafter"/>
</dbReference>
<feature type="compositionally biased region" description="Polar residues" evidence="2">
    <location>
        <begin position="832"/>
        <end position="847"/>
    </location>
</feature>
<dbReference type="OrthoDB" id="10069709at2759"/>
<feature type="region of interest" description="Disordered" evidence="2">
    <location>
        <begin position="931"/>
        <end position="1093"/>
    </location>
</feature>
<organism evidence="4 5">
    <name type="scientific">Opisthorchis felineus</name>
    <dbReference type="NCBI Taxonomy" id="147828"/>
    <lineage>
        <taxon>Eukaryota</taxon>
        <taxon>Metazoa</taxon>
        <taxon>Spiralia</taxon>
        <taxon>Lophotrochozoa</taxon>
        <taxon>Platyhelminthes</taxon>
        <taxon>Trematoda</taxon>
        <taxon>Digenea</taxon>
        <taxon>Opisthorchiida</taxon>
        <taxon>Opisthorchiata</taxon>
        <taxon>Opisthorchiidae</taxon>
        <taxon>Opisthorchis</taxon>
    </lineage>
</organism>
<feature type="compositionally biased region" description="Polar residues" evidence="2">
    <location>
        <begin position="778"/>
        <end position="789"/>
    </location>
</feature>
<dbReference type="AlphaFoldDB" id="A0A4S2MK26"/>
<feature type="compositionally biased region" description="Polar residues" evidence="2">
    <location>
        <begin position="586"/>
        <end position="601"/>
    </location>
</feature>
<feature type="compositionally biased region" description="Low complexity" evidence="2">
    <location>
        <begin position="441"/>
        <end position="455"/>
    </location>
</feature>
<feature type="compositionally biased region" description="Low complexity" evidence="2">
    <location>
        <begin position="849"/>
        <end position="864"/>
    </location>
</feature>
<dbReference type="EMBL" id="SJOL01000719">
    <property type="protein sequence ID" value="TGZ75449.1"/>
    <property type="molecule type" value="Genomic_DNA"/>
</dbReference>
<feature type="region of interest" description="Disordered" evidence="2">
    <location>
        <begin position="220"/>
        <end position="246"/>
    </location>
</feature>
<dbReference type="PANTHER" id="PTHR12619">
    <property type="entry name" value="RFX TRANSCRIPTION FACTOR FAMILY"/>
    <property type="match status" value="1"/>
</dbReference>
<feature type="domain" description="RFX-type winged-helix" evidence="3">
    <location>
        <begin position="127"/>
        <end position="202"/>
    </location>
</feature>
<sequence length="1093" mass="114429">MSLIYDSFAFLMLKPGENDVCSNRNGSDYLRATLSASLNPDARARVDNLVQEVASLKDIEKLLFCLLLPIDNNGGQHSFIGSALTLHPEDTDLPGHGFELSTLGVGLFSPGGSSSLHLSNQVEQSQAYTWIMSHLEEHPSTCLRKDEVYEDYRAYCDKHHMKTLNTADFGKVMKRAFPNVKPRRLGQRGQSRYCYGGMRKKMEVQPPFLPDLTDEALGMSAQGRSTTSPASSSETSGELGSHRRRISSTSPLTRLLCANGSELDHAVWADEPGIRSALGVRGSVVSDVAHILLEYAQQVFGVQFQSLFHLAQHLVSNRYVNSRSRYAFSLIAHAASTPASSLSPPPSAALAEALQKGLPKSAFDRVSNGRRKSGSDRPPYLKPEESTPSTSDLSRTPTRHAQVPGSPVPVSTPTAHHPVTASAQSPLLGGTNRGFSTDATPSASLSDLSSSHLPPCSTPQPSYRPYQANFSPQTSLPASCLGGGLYAAAAALASQTGAPSSCSPYLFNSGRGDSSALKNSSAAVALAAAAAAAARQAGLPHFTSNSAHSGYSASMGIIPGRSSPIPPASQFDVLTPPTAHKEKATSFPTPSTPGSNPSETPYHQIAGYHSPVGGSGTIYAAHQQTPPYTSLQHTPAPLPPGVGARSPYTPTANPGTGVSDTTQSTFKRSIPPHPVEAPGAYEPSPRFHLGGQSPNKRARYLSTASGGSSGTTPLSAECPPLSSGSTADSMDAPFGDPSSGMAHGSVSSSSPASSAGSSARGASQQPAPLSMGPGYASQLGTGESQSGTIASPYYSSRYEGLEMRSPAPHHHHQQMDRVSRLPNMTATSLDSSLWGNSSVNRNANKISVTPGSTTGQQGYGPTTTDARPSGTVFRPPVTPFILELEEDDDLTNMPRLGASPGPQIPPSSPTEFLPFYSEAASKSVQAKRKLCGSHTTKSRPGSEGEECGSGTGSSCSPGGASVGTDSNEFRTFVSSHLETPPSSALMPSATGQLCSDSLVSPDSPTSDNSCDRTLTNFDQYGEVNTPPMPEGLASAPSPSDMLATDSLVQQRQELQSELSTPGPADSDRSLALKPELTPATSRNNPSDVGIPAF</sequence>
<dbReference type="Gene3D" id="1.10.10.10">
    <property type="entry name" value="Winged helix-like DNA-binding domain superfamily/Winged helix DNA-binding domain"/>
    <property type="match status" value="1"/>
</dbReference>
<dbReference type="InterPro" id="IPR039779">
    <property type="entry name" value="RFX-like"/>
</dbReference>
<keyword evidence="1" id="KW-0238">DNA-binding</keyword>
<reference evidence="4 5" key="1">
    <citation type="journal article" date="2019" name="BMC Genomics">
        <title>New insights from Opisthorchis felineus genome: update on genomics of the epidemiologically important liver flukes.</title>
        <authorList>
            <person name="Ershov N.I."/>
            <person name="Mordvinov V.A."/>
            <person name="Prokhortchouk E.B."/>
            <person name="Pakharukova M.Y."/>
            <person name="Gunbin K.V."/>
            <person name="Ustyantsev K."/>
            <person name="Genaev M.A."/>
            <person name="Blinov A.G."/>
            <person name="Mazur A."/>
            <person name="Boulygina E."/>
            <person name="Tsygankova S."/>
            <person name="Khrameeva E."/>
            <person name="Chekanov N."/>
            <person name="Fan G."/>
            <person name="Xiao A."/>
            <person name="Zhang H."/>
            <person name="Xu X."/>
            <person name="Yang H."/>
            <person name="Solovyev V."/>
            <person name="Lee S.M."/>
            <person name="Liu X."/>
            <person name="Afonnikov D.A."/>
            <person name="Skryabin K.G."/>
        </authorList>
    </citation>
    <scope>NUCLEOTIDE SEQUENCE [LARGE SCALE GENOMIC DNA]</scope>
    <source>
        <strain evidence="4">AK-0245</strain>
        <tissue evidence="4">Whole organism</tissue>
    </source>
</reference>
<accession>A0A4S2MK26</accession>
<feature type="region of interest" description="Disordered" evidence="2">
    <location>
        <begin position="561"/>
        <end position="791"/>
    </location>
</feature>
<dbReference type="InterPro" id="IPR003150">
    <property type="entry name" value="DNA-bd_RFX"/>
</dbReference>
<dbReference type="FunFam" id="1.10.10.10:FF:000422">
    <property type="entry name" value="DNA-binding protein RFX7"/>
    <property type="match status" value="1"/>
</dbReference>
<feature type="region of interest" description="Disordered" evidence="2">
    <location>
        <begin position="891"/>
        <end position="913"/>
    </location>
</feature>
<evidence type="ECO:0000256" key="1">
    <source>
        <dbReference type="ARBA" id="ARBA00023125"/>
    </source>
</evidence>
<feature type="compositionally biased region" description="Low complexity" evidence="2">
    <location>
        <begin position="403"/>
        <end position="414"/>
    </location>
</feature>
<dbReference type="Proteomes" id="UP000308267">
    <property type="component" value="Unassembled WGS sequence"/>
</dbReference>
<evidence type="ECO:0000313" key="4">
    <source>
        <dbReference type="EMBL" id="TGZ75449.1"/>
    </source>
</evidence>
<feature type="compositionally biased region" description="Polar residues" evidence="2">
    <location>
        <begin position="622"/>
        <end position="633"/>
    </location>
</feature>
<dbReference type="PANTHER" id="PTHR12619:SF21">
    <property type="entry name" value="RFX-TYPE WINGED-HELIX DOMAIN-CONTAINING PROTEIN"/>
    <property type="match status" value="1"/>
</dbReference>
<dbReference type="GO" id="GO:0000978">
    <property type="term" value="F:RNA polymerase II cis-regulatory region sequence-specific DNA binding"/>
    <property type="evidence" value="ECO:0007669"/>
    <property type="project" value="TreeGrafter"/>
</dbReference>
<feature type="region of interest" description="Disordered" evidence="2">
    <location>
        <begin position="832"/>
        <end position="875"/>
    </location>
</feature>
<feature type="compositionally biased region" description="Polar residues" evidence="2">
    <location>
        <begin position="972"/>
        <end position="982"/>
    </location>
</feature>
<feature type="compositionally biased region" description="Polar residues" evidence="2">
    <location>
        <begin position="1046"/>
        <end position="1059"/>
    </location>
</feature>
<keyword evidence="5" id="KW-1185">Reference proteome</keyword>
<protein>
    <recommendedName>
        <fullName evidence="3">RFX-type winged-helix domain-containing protein</fullName>
    </recommendedName>
</protein>
<gene>
    <name evidence="4" type="ORF">CRM22_000393</name>
</gene>
<evidence type="ECO:0000256" key="2">
    <source>
        <dbReference type="SAM" id="MobiDB-lite"/>
    </source>
</evidence>
<dbReference type="Pfam" id="PF02257">
    <property type="entry name" value="RFX_DNA_binding"/>
    <property type="match status" value="1"/>
</dbReference>